<protein>
    <submittedName>
        <fullName evidence="1">Uncharacterized protein</fullName>
    </submittedName>
</protein>
<reference evidence="1 2" key="1">
    <citation type="submission" date="2013-11" db="EMBL/GenBank/DDBJ databases">
        <title>The Genome Sequence of Phytophthora parasitica P1976.</title>
        <authorList>
            <consortium name="The Broad Institute Genomics Platform"/>
            <person name="Russ C."/>
            <person name="Tyler B."/>
            <person name="Panabieres F."/>
            <person name="Shan W."/>
            <person name="Tripathy S."/>
            <person name="Grunwald N."/>
            <person name="Machado M."/>
            <person name="Johnson C.S."/>
            <person name="Walker B."/>
            <person name="Young S."/>
            <person name="Zeng Q."/>
            <person name="Gargeya S."/>
            <person name="Fitzgerald M."/>
            <person name="Haas B."/>
            <person name="Abouelleil A."/>
            <person name="Allen A.W."/>
            <person name="Alvarado L."/>
            <person name="Arachchi H.M."/>
            <person name="Berlin A.M."/>
            <person name="Chapman S.B."/>
            <person name="Gainer-Dewar J."/>
            <person name="Goldberg J."/>
            <person name="Griggs A."/>
            <person name="Gujja S."/>
            <person name="Hansen M."/>
            <person name="Howarth C."/>
            <person name="Imamovic A."/>
            <person name="Ireland A."/>
            <person name="Larimer J."/>
            <person name="McCowan C."/>
            <person name="Murphy C."/>
            <person name="Pearson M."/>
            <person name="Poon T.W."/>
            <person name="Priest M."/>
            <person name="Roberts A."/>
            <person name="Saif S."/>
            <person name="Shea T."/>
            <person name="Sisk P."/>
            <person name="Sykes S."/>
            <person name="Wortman J."/>
            <person name="Nusbaum C."/>
            <person name="Birren B."/>
        </authorList>
    </citation>
    <scope>NUCLEOTIDE SEQUENCE [LARGE SCALE GENOMIC DNA]</scope>
    <source>
        <strain evidence="1 2">P1976</strain>
    </source>
</reference>
<name>A0A080Z025_PHYNI</name>
<gene>
    <name evidence="1" type="ORF">F444_21766</name>
</gene>
<accession>A0A080Z025</accession>
<evidence type="ECO:0000313" key="2">
    <source>
        <dbReference type="Proteomes" id="UP000028582"/>
    </source>
</evidence>
<comment type="caution">
    <text evidence="1">The sequence shown here is derived from an EMBL/GenBank/DDBJ whole genome shotgun (WGS) entry which is preliminary data.</text>
</comment>
<proteinExistence type="predicted"/>
<sequence length="46" mass="5433">MLKRAKIFALTKTSFGAELVRCYTVARGAWRAFRRCLIRRSTQDQR</sequence>
<dbReference type="EMBL" id="ANJA01004017">
    <property type="protein sequence ID" value="ETO59986.1"/>
    <property type="molecule type" value="Genomic_DNA"/>
</dbReference>
<dbReference type="Proteomes" id="UP000028582">
    <property type="component" value="Unassembled WGS sequence"/>
</dbReference>
<dbReference type="AlphaFoldDB" id="A0A080Z025"/>
<organism evidence="1 2">
    <name type="scientific">Phytophthora nicotianae P1976</name>
    <dbReference type="NCBI Taxonomy" id="1317066"/>
    <lineage>
        <taxon>Eukaryota</taxon>
        <taxon>Sar</taxon>
        <taxon>Stramenopiles</taxon>
        <taxon>Oomycota</taxon>
        <taxon>Peronosporomycetes</taxon>
        <taxon>Peronosporales</taxon>
        <taxon>Peronosporaceae</taxon>
        <taxon>Phytophthora</taxon>
    </lineage>
</organism>
<evidence type="ECO:0000313" key="1">
    <source>
        <dbReference type="EMBL" id="ETO59986.1"/>
    </source>
</evidence>